<dbReference type="OrthoDB" id="10031169at2759"/>
<dbReference type="EMBL" id="BGPR01010700">
    <property type="protein sequence ID" value="GBN47564.1"/>
    <property type="molecule type" value="Genomic_DNA"/>
</dbReference>
<proteinExistence type="predicted"/>
<gene>
    <name evidence="1" type="ORF">AVEN_270667_1</name>
</gene>
<name>A0A4Y2P821_ARAVE</name>
<sequence>MRTWTEQMGFPYVTVSRRPGNASTSFVAQQNRFLKNQAVQAPQTVARCVWSVPLSYTTGDGGSGIAWLHDGNECKCLPKNFHKVKDFMWK</sequence>
<dbReference type="AlphaFoldDB" id="A0A4Y2P821"/>
<reference evidence="1 2" key="1">
    <citation type="journal article" date="2019" name="Sci. Rep.">
        <title>Orb-weaving spider Araneus ventricosus genome elucidates the spidroin gene catalogue.</title>
        <authorList>
            <person name="Kono N."/>
            <person name="Nakamura H."/>
            <person name="Ohtoshi R."/>
            <person name="Moran D.A.P."/>
            <person name="Shinohara A."/>
            <person name="Yoshida Y."/>
            <person name="Fujiwara M."/>
            <person name="Mori M."/>
            <person name="Tomita M."/>
            <person name="Arakawa K."/>
        </authorList>
    </citation>
    <scope>NUCLEOTIDE SEQUENCE [LARGE SCALE GENOMIC DNA]</scope>
</reference>
<keyword evidence="2" id="KW-1185">Reference proteome</keyword>
<protein>
    <submittedName>
        <fullName evidence="1">Uncharacterized protein</fullName>
    </submittedName>
</protein>
<accession>A0A4Y2P821</accession>
<evidence type="ECO:0000313" key="1">
    <source>
        <dbReference type="EMBL" id="GBN47564.1"/>
    </source>
</evidence>
<dbReference type="Gene3D" id="2.60.40.1910">
    <property type="match status" value="1"/>
</dbReference>
<dbReference type="Proteomes" id="UP000499080">
    <property type="component" value="Unassembled WGS sequence"/>
</dbReference>
<comment type="caution">
    <text evidence="1">The sequence shown here is derived from an EMBL/GenBank/DDBJ whole genome shotgun (WGS) entry which is preliminary data.</text>
</comment>
<organism evidence="1 2">
    <name type="scientific">Araneus ventricosus</name>
    <name type="common">Orbweaver spider</name>
    <name type="synonym">Epeira ventricosa</name>
    <dbReference type="NCBI Taxonomy" id="182803"/>
    <lineage>
        <taxon>Eukaryota</taxon>
        <taxon>Metazoa</taxon>
        <taxon>Ecdysozoa</taxon>
        <taxon>Arthropoda</taxon>
        <taxon>Chelicerata</taxon>
        <taxon>Arachnida</taxon>
        <taxon>Araneae</taxon>
        <taxon>Araneomorphae</taxon>
        <taxon>Entelegynae</taxon>
        <taxon>Araneoidea</taxon>
        <taxon>Araneidae</taxon>
        <taxon>Araneus</taxon>
    </lineage>
</organism>
<evidence type="ECO:0000313" key="2">
    <source>
        <dbReference type="Proteomes" id="UP000499080"/>
    </source>
</evidence>